<dbReference type="GO" id="GO:0061710">
    <property type="term" value="F:L-threonylcarbamoyladenylate synthase"/>
    <property type="evidence" value="ECO:0007669"/>
    <property type="project" value="UniProtKB-EC"/>
</dbReference>
<dbReference type="Gene3D" id="3.90.870.10">
    <property type="entry name" value="DHBP synthase"/>
    <property type="match status" value="1"/>
</dbReference>
<keyword evidence="6" id="KW-0819">tRNA processing</keyword>
<keyword evidence="5" id="KW-0808">Transferase</keyword>
<dbReference type="GO" id="GO:0005524">
    <property type="term" value="F:ATP binding"/>
    <property type="evidence" value="ECO:0007669"/>
    <property type="project" value="UniProtKB-KW"/>
</dbReference>
<sequence>MSPALDCTTQKARDENVPAAVEAIRAGELIVLPTDTVYGIGADAFNAHAVEQLLAAKGRGRDMPPPVLIPDQRAVDGLAMNVPSYAKRLMERFWPGGLTLVLRAQPSLAWDLGDTNGTVGLRIPDDEVALAVLRETGPLAVSSANRTGEAAATTVTEAGFALGPAVRVYLDGGPRTDVEPSTIIDCTKADPVVLRLGSVSPEAITEVLAGVELVNPFDQPVIDLAKEDEPPIDLTKGGEPVPDPATESPDGEAAQETTEPH</sequence>
<gene>
    <name evidence="14" type="ORF">G9U51_11385</name>
</gene>
<dbReference type="GO" id="GO:0005737">
    <property type="term" value="C:cytoplasm"/>
    <property type="evidence" value="ECO:0007669"/>
    <property type="project" value="UniProtKB-SubCell"/>
</dbReference>
<dbReference type="GO" id="GO:0008033">
    <property type="term" value="P:tRNA processing"/>
    <property type="evidence" value="ECO:0007669"/>
    <property type="project" value="UniProtKB-KW"/>
</dbReference>
<name>A0A967B330_9MICO</name>
<dbReference type="GO" id="GO:0000049">
    <property type="term" value="F:tRNA binding"/>
    <property type="evidence" value="ECO:0007669"/>
    <property type="project" value="TreeGrafter"/>
</dbReference>
<dbReference type="RefSeq" id="WP_166197052.1">
    <property type="nucleotide sequence ID" value="NZ_JAAOIV010000008.1"/>
</dbReference>
<feature type="domain" description="YrdC-like" evidence="13">
    <location>
        <begin position="14"/>
        <end position="199"/>
    </location>
</feature>
<dbReference type="InterPro" id="IPR050156">
    <property type="entry name" value="TC-AMP_synthase_SUA5"/>
</dbReference>
<evidence type="ECO:0000256" key="9">
    <source>
        <dbReference type="ARBA" id="ARBA00022840"/>
    </source>
</evidence>
<reference evidence="14" key="1">
    <citation type="submission" date="2020-03" db="EMBL/GenBank/DDBJ databases">
        <title>Draft sequencing of Calidifontibacter sp. DB0510.</title>
        <authorList>
            <person name="Kim D.-U."/>
        </authorList>
    </citation>
    <scope>NUCLEOTIDE SEQUENCE</scope>
    <source>
        <strain evidence="14">DB0510</strain>
    </source>
</reference>
<comment type="subcellular location">
    <subcellularLocation>
        <location evidence="1">Cytoplasm</location>
    </subcellularLocation>
</comment>
<organism evidence="14 15">
    <name type="scientific">Metallococcus carri</name>
    <dbReference type="NCBI Taxonomy" id="1656884"/>
    <lineage>
        <taxon>Bacteria</taxon>
        <taxon>Bacillati</taxon>
        <taxon>Actinomycetota</taxon>
        <taxon>Actinomycetes</taxon>
        <taxon>Micrococcales</taxon>
        <taxon>Dermacoccaceae</taxon>
        <taxon>Metallococcus</taxon>
    </lineage>
</organism>
<evidence type="ECO:0000256" key="5">
    <source>
        <dbReference type="ARBA" id="ARBA00022679"/>
    </source>
</evidence>
<dbReference type="PROSITE" id="PS51163">
    <property type="entry name" value="YRDC"/>
    <property type="match status" value="1"/>
</dbReference>
<feature type="region of interest" description="Disordered" evidence="12">
    <location>
        <begin position="224"/>
        <end position="261"/>
    </location>
</feature>
<evidence type="ECO:0000259" key="13">
    <source>
        <dbReference type="PROSITE" id="PS51163"/>
    </source>
</evidence>
<dbReference type="GO" id="GO:0003725">
    <property type="term" value="F:double-stranded RNA binding"/>
    <property type="evidence" value="ECO:0007669"/>
    <property type="project" value="InterPro"/>
</dbReference>
<dbReference type="AlphaFoldDB" id="A0A967B330"/>
<dbReference type="Proteomes" id="UP000744769">
    <property type="component" value="Unassembled WGS sequence"/>
</dbReference>
<dbReference type="GO" id="GO:0006450">
    <property type="term" value="P:regulation of translational fidelity"/>
    <property type="evidence" value="ECO:0007669"/>
    <property type="project" value="TreeGrafter"/>
</dbReference>
<keyword evidence="9" id="KW-0067">ATP-binding</keyword>
<dbReference type="EMBL" id="JAAOIV010000008">
    <property type="protein sequence ID" value="NHN56380.1"/>
    <property type="molecule type" value="Genomic_DNA"/>
</dbReference>
<comment type="caution">
    <text evidence="14">The sequence shown here is derived from an EMBL/GenBank/DDBJ whole genome shotgun (WGS) entry which is preliminary data.</text>
</comment>
<evidence type="ECO:0000256" key="2">
    <source>
        <dbReference type="ARBA" id="ARBA00007663"/>
    </source>
</evidence>
<evidence type="ECO:0000256" key="12">
    <source>
        <dbReference type="SAM" id="MobiDB-lite"/>
    </source>
</evidence>
<dbReference type="NCBIfam" id="TIGR00057">
    <property type="entry name" value="L-threonylcarbamoyladenylate synthase"/>
    <property type="match status" value="1"/>
</dbReference>
<dbReference type="InterPro" id="IPR006070">
    <property type="entry name" value="Sua5-like_dom"/>
</dbReference>
<keyword evidence="15" id="KW-1185">Reference proteome</keyword>
<evidence type="ECO:0000256" key="1">
    <source>
        <dbReference type="ARBA" id="ARBA00004496"/>
    </source>
</evidence>
<dbReference type="SUPFAM" id="SSF55821">
    <property type="entry name" value="YrdC/RibB"/>
    <property type="match status" value="1"/>
</dbReference>
<dbReference type="InterPro" id="IPR017945">
    <property type="entry name" value="DHBP_synth_RibB-like_a/b_dom"/>
</dbReference>
<comment type="similarity">
    <text evidence="2">Belongs to the SUA5 family.</text>
</comment>
<evidence type="ECO:0000256" key="6">
    <source>
        <dbReference type="ARBA" id="ARBA00022694"/>
    </source>
</evidence>
<evidence type="ECO:0000256" key="4">
    <source>
        <dbReference type="ARBA" id="ARBA00022490"/>
    </source>
</evidence>
<evidence type="ECO:0000256" key="3">
    <source>
        <dbReference type="ARBA" id="ARBA00012584"/>
    </source>
</evidence>
<evidence type="ECO:0000313" key="14">
    <source>
        <dbReference type="EMBL" id="NHN56380.1"/>
    </source>
</evidence>
<evidence type="ECO:0000256" key="7">
    <source>
        <dbReference type="ARBA" id="ARBA00022695"/>
    </source>
</evidence>
<dbReference type="PANTHER" id="PTHR17490">
    <property type="entry name" value="SUA5"/>
    <property type="match status" value="1"/>
</dbReference>
<dbReference type="PANTHER" id="PTHR17490:SF16">
    <property type="entry name" value="THREONYLCARBAMOYL-AMP SYNTHASE"/>
    <property type="match status" value="1"/>
</dbReference>
<evidence type="ECO:0000256" key="8">
    <source>
        <dbReference type="ARBA" id="ARBA00022741"/>
    </source>
</evidence>
<proteinExistence type="inferred from homology"/>
<dbReference type="EC" id="2.7.7.87" evidence="3"/>
<evidence type="ECO:0000256" key="10">
    <source>
        <dbReference type="ARBA" id="ARBA00029774"/>
    </source>
</evidence>
<keyword evidence="4" id="KW-0963">Cytoplasm</keyword>
<comment type="catalytic activity">
    <reaction evidence="11">
        <text>L-threonine + hydrogencarbonate + ATP = L-threonylcarbamoyladenylate + diphosphate + H2O</text>
        <dbReference type="Rhea" id="RHEA:36407"/>
        <dbReference type="ChEBI" id="CHEBI:15377"/>
        <dbReference type="ChEBI" id="CHEBI:17544"/>
        <dbReference type="ChEBI" id="CHEBI:30616"/>
        <dbReference type="ChEBI" id="CHEBI:33019"/>
        <dbReference type="ChEBI" id="CHEBI:57926"/>
        <dbReference type="ChEBI" id="CHEBI:73682"/>
        <dbReference type="EC" id="2.7.7.87"/>
    </reaction>
</comment>
<evidence type="ECO:0000313" key="15">
    <source>
        <dbReference type="Proteomes" id="UP000744769"/>
    </source>
</evidence>
<evidence type="ECO:0000256" key="11">
    <source>
        <dbReference type="ARBA" id="ARBA00048366"/>
    </source>
</evidence>
<protein>
    <recommendedName>
        <fullName evidence="10">L-threonylcarbamoyladenylate synthase</fullName>
        <ecNumber evidence="3">2.7.7.87</ecNumber>
    </recommendedName>
    <alternativeName>
        <fullName evidence="10">L-threonylcarbamoyladenylate synthase</fullName>
    </alternativeName>
</protein>
<accession>A0A967B330</accession>
<dbReference type="Pfam" id="PF01300">
    <property type="entry name" value="Sua5_yciO_yrdC"/>
    <property type="match status" value="1"/>
</dbReference>
<keyword evidence="8" id="KW-0547">Nucleotide-binding</keyword>
<keyword evidence="7" id="KW-0548">Nucleotidyltransferase</keyword>